<accession>A0A940Y7I1</accession>
<reference evidence="5 6" key="1">
    <citation type="submission" date="2021-04" db="EMBL/GenBank/DDBJ databases">
        <title>The genome sequence of Ideonella sp. 3Y2.</title>
        <authorList>
            <person name="Liu Y."/>
        </authorList>
    </citation>
    <scope>NUCLEOTIDE SEQUENCE [LARGE SCALE GENOMIC DNA]</scope>
    <source>
        <strain evidence="5 6">3Y2</strain>
    </source>
</reference>
<dbReference type="Proteomes" id="UP000676246">
    <property type="component" value="Unassembled WGS sequence"/>
</dbReference>
<dbReference type="PANTHER" id="PTHR43343:SF3">
    <property type="entry name" value="PROTEASE DO-LIKE 8, CHLOROPLASTIC"/>
    <property type="match status" value="1"/>
</dbReference>
<evidence type="ECO:0000256" key="1">
    <source>
        <dbReference type="ARBA" id="ARBA00022670"/>
    </source>
</evidence>
<dbReference type="Gene3D" id="1.10.287.110">
    <property type="entry name" value="DnaJ domain"/>
    <property type="match status" value="1"/>
</dbReference>
<dbReference type="InterPro" id="IPR009003">
    <property type="entry name" value="Peptidase_S1_PA"/>
</dbReference>
<dbReference type="AlphaFoldDB" id="A0A940Y7I1"/>
<name>A0A940Y7I1_9BURK</name>
<dbReference type="Pfam" id="PF13365">
    <property type="entry name" value="Trypsin_2"/>
    <property type="match status" value="1"/>
</dbReference>
<protein>
    <submittedName>
        <fullName evidence="5">Trypsin-like peptidase domain-containing protein</fullName>
    </submittedName>
</protein>
<evidence type="ECO:0000259" key="4">
    <source>
        <dbReference type="PROSITE" id="PS50076"/>
    </source>
</evidence>
<evidence type="ECO:0000313" key="6">
    <source>
        <dbReference type="Proteomes" id="UP000676246"/>
    </source>
</evidence>
<evidence type="ECO:0000313" key="5">
    <source>
        <dbReference type="EMBL" id="MBQ0930096.1"/>
    </source>
</evidence>
<dbReference type="InterPro" id="IPR001940">
    <property type="entry name" value="Peptidase_S1C"/>
</dbReference>
<dbReference type="InterPro" id="IPR001623">
    <property type="entry name" value="DnaJ_domain"/>
</dbReference>
<dbReference type="GO" id="GO:0004252">
    <property type="term" value="F:serine-type endopeptidase activity"/>
    <property type="evidence" value="ECO:0007669"/>
    <property type="project" value="InterPro"/>
</dbReference>
<feature type="domain" description="J" evidence="4">
    <location>
        <begin position="4"/>
        <end position="60"/>
    </location>
</feature>
<evidence type="ECO:0000256" key="2">
    <source>
        <dbReference type="ARBA" id="ARBA00022801"/>
    </source>
</evidence>
<dbReference type="PROSITE" id="PS50076">
    <property type="entry name" value="DNAJ_2"/>
    <property type="match status" value="1"/>
</dbReference>
<proteinExistence type="predicted"/>
<dbReference type="InterPro" id="IPR036869">
    <property type="entry name" value="J_dom_sf"/>
</dbReference>
<dbReference type="PANTHER" id="PTHR43343">
    <property type="entry name" value="PEPTIDASE S12"/>
    <property type="match status" value="1"/>
</dbReference>
<dbReference type="SUPFAM" id="SSF46565">
    <property type="entry name" value="Chaperone J-domain"/>
    <property type="match status" value="1"/>
</dbReference>
<dbReference type="SUPFAM" id="SSF50494">
    <property type="entry name" value="Trypsin-like serine proteases"/>
    <property type="match status" value="1"/>
</dbReference>
<dbReference type="InterPro" id="IPR051201">
    <property type="entry name" value="Chloro_Bact_Ser_Proteases"/>
</dbReference>
<sequence>MSKSLYTLLGVPPDATADTIRQAYEQQAAAAQDEVRRVAVKEAWLTLGHPGRRAAYDARQREQRHREMQRHTGAGAVEGADRAASPLTWLLLGGLIAVAAMAGWRYWQGRTAARASAAAAAAAAPLEGPTAAAPAAAALPPPAAAAPGPALSPEALFARASASVVRINAQSGQGGVSGSGVVLGPGAVVTNCHVARGGARLRVLQGAQGFEASVELADETHDLCRLSVPGLDAPAAPIGRVASLRVGQKVYAIGSPRGLDLTLSDGLVSSLRETPEGTLIQTSAPISPGSSGGGLFTEDGLLVGIVTFQVRDGQNLNFAVPVDWVLRMSPTDRSRGSALPPMRSAGPSTDTVPPRITGTDSPLVGRWECFGPLTGRGITLVFGADGRLGGQMEGRAINGRYQLRDSQLLLADGSGTERYAVESLGATRLVLNAGQGRRLACSR</sequence>
<keyword evidence="6" id="KW-1185">Reference proteome</keyword>
<gene>
    <name evidence="5" type="ORF">KAK03_06305</name>
</gene>
<keyword evidence="1" id="KW-0645">Protease</keyword>
<keyword evidence="2" id="KW-0378">Hydrolase</keyword>
<dbReference type="RefSeq" id="WP_210852505.1">
    <property type="nucleotide sequence ID" value="NZ_JAGQDD010000003.1"/>
</dbReference>
<comment type="caution">
    <text evidence="5">The sequence shown here is derived from an EMBL/GenBank/DDBJ whole genome shotgun (WGS) entry which is preliminary data.</text>
</comment>
<dbReference type="GO" id="GO:0006508">
    <property type="term" value="P:proteolysis"/>
    <property type="evidence" value="ECO:0007669"/>
    <property type="project" value="UniProtKB-KW"/>
</dbReference>
<dbReference type="EMBL" id="JAGQDD010000003">
    <property type="protein sequence ID" value="MBQ0930096.1"/>
    <property type="molecule type" value="Genomic_DNA"/>
</dbReference>
<dbReference type="PRINTS" id="PR00834">
    <property type="entry name" value="PROTEASES2C"/>
</dbReference>
<dbReference type="Gene3D" id="2.40.10.120">
    <property type="match status" value="1"/>
</dbReference>
<evidence type="ECO:0000256" key="3">
    <source>
        <dbReference type="SAM" id="MobiDB-lite"/>
    </source>
</evidence>
<organism evidence="5 6">
    <name type="scientific">Ideonella alba</name>
    <dbReference type="NCBI Taxonomy" id="2824118"/>
    <lineage>
        <taxon>Bacteria</taxon>
        <taxon>Pseudomonadati</taxon>
        <taxon>Pseudomonadota</taxon>
        <taxon>Betaproteobacteria</taxon>
        <taxon>Burkholderiales</taxon>
        <taxon>Sphaerotilaceae</taxon>
        <taxon>Ideonella</taxon>
    </lineage>
</organism>
<feature type="region of interest" description="Disordered" evidence="3">
    <location>
        <begin position="333"/>
        <end position="357"/>
    </location>
</feature>